<dbReference type="EMBL" id="FNPC01000001">
    <property type="protein sequence ID" value="SDX66624.1"/>
    <property type="molecule type" value="Genomic_DNA"/>
</dbReference>
<evidence type="ECO:0000313" key="3">
    <source>
        <dbReference type="EMBL" id="SDX66624.1"/>
    </source>
</evidence>
<feature type="compositionally biased region" description="Acidic residues" evidence="1">
    <location>
        <begin position="1"/>
        <end position="13"/>
    </location>
</feature>
<feature type="region of interest" description="Disordered" evidence="1">
    <location>
        <begin position="1"/>
        <end position="30"/>
    </location>
</feature>
<evidence type="ECO:0000256" key="1">
    <source>
        <dbReference type="SAM" id="MobiDB-lite"/>
    </source>
</evidence>
<dbReference type="PANTHER" id="PTHR40112">
    <property type="entry name" value="H2HPP ISOMERASE"/>
    <property type="match status" value="1"/>
</dbReference>
<evidence type="ECO:0000313" key="4">
    <source>
        <dbReference type="Proteomes" id="UP000199079"/>
    </source>
</evidence>
<dbReference type="PANTHER" id="PTHR40112:SF1">
    <property type="entry name" value="H2HPP ISOMERASE"/>
    <property type="match status" value="1"/>
</dbReference>
<feature type="domain" description="Cupin type-2" evidence="2">
    <location>
        <begin position="34"/>
        <end position="101"/>
    </location>
</feature>
<dbReference type="SUPFAM" id="SSF51182">
    <property type="entry name" value="RmlC-like cupins"/>
    <property type="match status" value="1"/>
</dbReference>
<dbReference type="CDD" id="cd02238">
    <property type="entry name" value="cupin_KdgF"/>
    <property type="match status" value="1"/>
</dbReference>
<accession>A0A1H3DLS6</accession>
<dbReference type="Pfam" id="PF07883">
    <property type="entry name" value="Cupin_2"/>
    <property type="match status" value="1"/>
</dbReference>
<dbReference type="Proteomes" id="UP000199079">
    <property type="component" value="Unassembled WGS sequence"/>
</dbReference>
<dbReference type="OrthoDB" id="114121at2157"/>
<name>A0A1H3DLS6_9EURY</name>
<dbReference type="GeneID" id="43838182"/>
<evidence type="ECO:0000259" key="2">
    <source>
        <dbReference type="Pfam" id="PF07883"/>
    </source>
</evidence>
<proteinExistence type="predicted"/>
<reference evidence="4" key="1">
    <citation type="submission" date="2016-10" db="EMBL/GenBank/DDBJ databases">
        <authorList>
            <person name="Varghese N."/>
            <person name="Submissions S."/>
        </authorList>
    </citation>
    <scope>NUCLEOTIDE SEQUENCE [LARGE SCALE GENOMIC DNA]</scope>
    <source>
        <strain evidence="4">DC30,IBRC 10041,KCTC 4046</strain>
    </source>
</reference>
<dbReference type="RefSeq" id="WP_021072665.1">
    <property type="nucleotide sequence ID" value="NZ_FNPC01000001.1"/>
</dbReference>
<dbReference type="InterPro" id="IPR052535">
    <property type="entry name" value="Bacilysin_H2HPP_isomerase"/>
</dbReference>
<protein>
    <submittedName>
        <fullName evidence="3">Mannose-6-phosphate isomerase, cupin superfamily</fullName>
    </submittedName>
</protein>
<keyword evidence="3" id="KW-0413">Isomerase</keyword>
<dbReference type="InterPro" id="IPR013096">
    <property type="entry name" value="Cupin_2"/>
</dbReference>
<dbReference type="Gene3D" id="2.60.120.10">
    <property type="entry name" value="Jelly Rolls"/>
    <property type="match status" value="1"/>
</dbReference>
<dbReference type="InterPro" id="IPR011051">
    <property type="entry name" value="RmlC_Cupin_sf"/>
</dbReference>
<keyword evidence="4" id="KW-1185">Reference proteome</keyword>
<dbReference type="InterPro" id="IPR014710">
    <property type="entry name" value="RmlC-like_jellyroll"/>
</dbReference>
<dbReference type="AlphaFoldDB" id="A0A1H3DLS6"/>
<organism evidence="3 4">
    <name type="scientific">Halopenitus persicus</name>
    <dbReference type="NCBI Taxonomy" id="1048396"/>
    <lineage>
        <taxon>Archaea</taxon>
        <taxon>Methanobacteriati</taxon>
        <taxon>Methanobacteriota</taxon>
        <taxon>Stenosarchaea group</taxon>
        <taxon>Halobacteria</taxon>
        <taxon>Halobacteriales</taxon>
        <taxon>Haloferacaceae</taxon>
        <taxon>Halopenitus</taxon>
    </lineage>
</organism>
<sequence length="113" mass="11981">MEIVTDADVEATEAADGVHLTQEAAGDRTSVQGFTFEPGAAVPEHRHEHEQAGVVTAGTLTFRIDGEDRLVSAGDSYVIPGGEPHAAVNRGDVPVEGYDVFSPPRLDPDWLEG</sequence>
<gene>
    <name evidence="3" type="ORF">SAMN05216564_10135</name>
</gene>
<dbReference type="GO" id="GO:0016853">
    <property type="term" value="F:isomerase activity"/>
    <property type="evidence" value="ECO:0007669"/>
    <property type="project" value="UniProtKB-KW"/>
</dbReference>